<comment type="caution">
    <text evidence="3">The sequence shown here is derived from an EMBL/GenBank/DDBJ whole genome shotgun (WGS) entry which is preliminary data.</text>
</comment>
<proteinExistence type="predicted"/>
<dbReference type="Proteomes" id="UP001168528">
    <property type="component" value="Unassembled WGS sequence"/>
</dbReference>
<keyword evidence="1" id="KW-0472">Membrane</keyword>
<keyword evidence="3" id="KW-0418">Kinase</keyword>
<dbReference type="PANTHER" id="PTHR34220">
    <property type="entry name" value="SENSOR HISTIDINE KINASE YPDA"/>
    <property type="match status" value="1"/>
</dbReference>
<keyword evidence="3" id="KW-0808">Transferase</keyword>
<dbReference type="Gene3D" id="3.30.565.10">
    <property type="entry name" value="Histidine kinase-like ATPase, C-terminal domain"/>
    <property type="match status" value="1"/>
</dbReference>
<feature type="transmembrane region" description="Helical" evidence="1">
    <location>
        <begin position="12"/>
        <end position="33"/>
    </location>
</feature>
<keyword evidence="4" id="KW-1185">Reference proteome</keyword>
<dbReference type="EMBL" id="JAUKPO010000035">
    <property type="protein sequence ID" value="MDO1450704.1"/>
    <property type="molecule type" value="Genomic_DNA"/>
</dbReference>
<dbReference type="PANTHER" id="PTHR34220:SF7">
    <property type="entry name" value="SENSOR HISTIDINE KINASE YPDA"/>
    <property type="match status" value="1"/>
</dbReference>
<evidence type="ECO:0000256" key="1">
    <source>
        <dbReference type="SAM" id="Phobius"/>
    </source>
</evidence>
<feature type="transmembrane region" description="Helical" evidence="1">
    <location>
        <begin position="84"/>
        <end position="102"/>
    </location>
</feature>
<name>A0ABT8RF26_9BACT</name>
<evidence type="ECO:0000259" key="2">
    <source>
        <dbReference type="Pfam" id="PF06580"/>
    </source>
</evidence>
<organism evidence="3 4">
    <name type="scientific">Rhodocytophaga aerolata</name>
    <dbReference type="NCBI Taxonomy" id="455078"/>
    <lineage>
        <taxon>Bacteria</taxon>
        <taxon>Pseudomonadati</taxon>
        <taxon>Bacteroidota</taxon>
        <taxon>Cytophagia</taxon>
        <taxon>Cytophagales</taxon>
        <taxon>Rhodocytophagaceae</taxon>
        <taxon>Rhodocytophaga</taxon>
    </lineage>
</organism>
<dbReference type="InterPro" id="IPR050640">
    <property type="entry name" value="Bact_2-comp_sensor_kinase"/>
</dbReference>
<keyword evidence="1" id="KW-0812">Transmembrane</keyword>
<evidence type="ECO:0000313" key="3">
    <source>
        <dbReference type="EMBL" id="MDO1450704.1"/>
    </source>
</evidence>
<dbReference type="SUPFAM" id="SSF55874">
    <property type="entry name" value="ATPase domain of HSP90 chaperone/DNA topoisomerase II/histidine kinase"/>
    <property type="match status" value="1"/>
</dbReference>
<feature type="transmembrane region" description="Helical" evidence="1">
    <location>
        <begin position="122"/>
        <end position="144"/>
    </location>
</feature>
<keyword evidence="1" id="KW-1133">Transmembrane helix</keyword>
<reference evidence="3" key="1">
    <citation type="submission" date="2023-07" db="EMBL/GenBank/DDBJ databases">
        <title>The genome sequence of Rhodocytophaga aerolata KACC 12507.</title>
        <authorList>
            <person name="Zhang X."/>
        </authorList>
    </citation>
    <scope>NUCLEOTIDE SEQUENCE</scope>
    <source>
        <strain evidence="3">KACC 12507</strain>
    </source>
</reference>
<gene>
    <name evidence="3" type="ORF">Q0590_30805</name>
</gene>
<dbReference type="GO" id="GO:0016301">
    <property type="term" value="F:kinase activity"/>
    <property type="evidence" value="ECO:0007669"/>
    <property type="project" value="UniProtKB-KW"/>
</dbReference>
<evidence type="ECO:0000313" key="4">
    <source>
        <dbReference type="Proteomes" id="UP001168528"/>
    </source>
</evidence>
<protein>
    <submittedName>
        <fullName evidence="3">Histidine kinase</fullName>
    </submittedName>
</protein>
<feature type="transmembrane region" description="Helical" evidence="1">
    <location>
        <begin position="53"/>
        <end position="72"/>
    </location>
</feature>
<accession>A0ABT8RF26</accession>
<dbReference type="Pfam" id="PF06580">
    <property type="entry name" value="His_kinase"/>
    <property type="match status" value="1"/>
</dbReference>
<feature type="domain" description="Signal transduction histidine kinase internal region" evidence="2">
    <location>
        <begin position="163"/>
        <end position="243"/>
    </location>
</feature>
<sequence length="358" mass="41164">MLASIEKEWKKVLLVLGIYTAWWVAVTLTALSLQGVSSVIEPYESPGHFYGQQAHTIIKGAIIYYILIFRLSIPLIRTGNRKKILLQFLPFLLLITLYEYIWNFKIGNVPPAIRDHFSPGTFIIVDFGMGLLMAVISYFIATWIESNDALKREGELEKQKLNAELSAIKYQINPHFLFNSLSFIYTKTVKGNPEAAHAVHLLSEIMSYALEEWGELGKVPLALEISQMKKVIEMNQIRFNNKLHINYDEYIEQKEEVLNNAYVPTLVLITLVENAFKHGDLTDEKNRVSIKLEVTRSNIYFSVCNKKKRGLKEPSKGIGLSNVQQRLQLMYGDKQSFIIQENETHYLTKIHINLTNHD</sequence>
<dbReference type="InterPro" id="IPR010559">
    <property type="entry name" value="Sig_transdc_His_kin_internal"/>
</dbReference>
<dbReference type="InterPro" id="IPR036890">
    <property type="entry name" value="HATPase_C_sf"/>
</dbReference>
<dbReference type="RefSeq" id="WP_302041505.1">
    <property type="nucleotide sequence ID" value="NZ_JAUKPO010000035.1"/>
</dbReference>